<evidence type="ECO:0000256" key="2">
    <source>
        <dbReference type="ARBA" id="ARBA00022884"/>
    </source>
</evidence>
<dbReference type="SUPFAM" id="SSF54928">
    <property type="entry name" value="RNA-binding domain, RBD"/>
    <property type="match status" value="2"/>
</dbReference>
<feature type="compositionally biased region" description="Low complexity" evidence="4">
    <location>
        <begin position="87"/>
        <end position="98"/>
    </location>
</feature>
<name>A0A427YGA2_9TREE</name>
<organism evidence="6 7">
    <name type="scientific">Saitozyma podzolica</name>
    <dbReference type="NCBI Taxonomy" id="1890683"/>
    <lineage>
        <taxon>Eukaryota</taxon>
        <taxon>Fungi</taxon>
        <taxon>Dikarya</taxon>
        <taxon>Basidiomycota</taxon>
        <taxon>Agaricomycotina</taxon>
        <taxon>Tremellomycetes</taxon>
        <taxon>Tremellales</taxon>
        <taxon>Trimorphomycetaceae</taxon>
        <taxon>Saitozyma</taxon>
    </lineage>
</organism>
<evidence type="ECO:0000256" key="1">
    <source>
        <dbReference type="ARBA" id="ARBA00022737"/>
    </source>
</evidence>
<gene>
    <name evidence="6" type="ORF">EHS25_001433</name>
</gene>
<keyword evidence="1" id="KW-0677">Repeat</keyword>
<feature type="compositionally biased region" description="Basic and acidic residues" evidence="4">
    <location>
        <begin position="127"/>
        <end position="142"/>
    </location>
</feature>
<feature type="compositionally biased region" description="Basic and acidic residues" evidence="4">
    <location>
        <begin position="1"/>
        <end position="12"/>
    </location>
</feature>
<dbReference type="OrthoDB" id="1875751at2759"/>
<evidence type="ECO:0000256" key="3">
    <source>
        <dbReference type="PROSITE-ProRule" id="PRU00176"/>
    </source>
</evidence>
<keyword evidence="7" id="KW-1185">Reference proteome</keyword>
<feature type="compositionally biased region" description="Basic residues" evidence="4">
    <location>
        <begin position="32"/>
        <end position="41"/>
    </location>
</feature>
<comment type="caution">
    <text evidence="6">The sequence shown here is derived from an EMBL/GenBank/DDBJ whole genome shotgun (WGS) entry which is preliminary data.</text>
</comment>
<dbReference type="EMBL" id="RSCD01000011">
    <property type="protein sequence ID" value="RSH90100.1"/>
    <property type="molecule type" value="Genomic_DNA"/>
</dbReference>
<proteinExistence type="predicted"/>
<dbReference type="Pfam" id="PF00076">
    <property type="entry name" value="RRM_1"/>
    <property type="match status" value="2"/>
</dbReference>
<protein>
    <recommendedName>
        <fullName evidence="5">RRM domain-containing protein</fullName>
    </recommendedName>
</protein>
<dbReference type="GO" id="GO:0003729">
    <property type="term" value="F:mRNA binding"/>
    <property type="evidence" value="ECO:0007669"/>
    <property type="project" value="TreeGrafter"/>
</dbReference>
<reference evidence="6 7" key="1">
    <citation type="submission" date="2018-11" db="EMBL/GenBank/DDBJ databases">
        <title>Genome sequence of Saitozyma podzolica DSM 27192.</title>
        <authorList>
            <person name="Aliyu H."/>
            <person name="Gorte O."/>
            <person name="Ochsenreither K."/>
        </authorList>
    </citation>
    <scope>NUCLEOTIDE SEQUENCE [LARGE SCALE GENOMIC DNA]</scope>
    <source>
        <strain evidence="6 7">DSM 27192</strain>
    </source>
</reference>
<feature type="compositionally biased region" description="Acidic residues" evidence="4">
    <location>
        <begin position="51"/>
        <end position="70"/>
    </location>
</feature>
<feature type="domain" description="RRM" evidence="5">
    <location>
        <begin position="262"/>
        <end position="339"/>
    </location>
</feature>
<dbReference type="STRING" id="1890683.A0A427YGA2"/>
<accession>A0A427YGA2</accession>
<dbReference type="Gene3D" id="3.30.70.330">
    <property type="match status" value="2"/>
</dbReference>
<dbReference type="InterPro" id="IPR035979">
    <property type="entry name" value="RBD_domain_sf"/>
</dbReference>
<feature type="domain" description="RRM" evidence="5">
    <location>
        <begin position="145"/>
        <end position="253"/>
    </location>
</feature>
<dbReference type="PROSITE" id="PS50102">
    <property type="entry name" value="RRM"/>
    <property type="match status" value="2"/>
</dbReference>
<dbReference type="InterPro" id="IPR012677">
    <property type="entry name" value="Nucleotide-bd_a/b_plait_sf"/>
</dbReference>
<dbReference type="PANTHER" id="PTHR48032">
    <property type="entry name" value="RNA-BINDING PROTEIN MUSASHI HOMOLOG RBP6"/>
    <property type="match status" value="1"/>
</dbReference>
<dbReference type="GO" id="GO:0006417">
    <property type="term" value="P:regulation of translation"/>
    <property type="evidence" value="ECO:0007669"/>
    <property type="project" value="TreeGrafter"/>
</dbReference>
<keyword evidence="2 3" id="KW-0694">RNA-binding</keyword>
<feature type="region of interest" description="Disordered" evidence="4">
    <location>
        <begin position="503"/>
        <end position="563"/>
    </location>
</feature>
<feature type="region of interest" description="Disordered" evidence="4">
    <location>
        <begin position="1"/>
        <end position="142"/>
    </location>
</feature>
<feature type="compositionally biased region" description="Gly residues" evidence="4">
    <location>
        <begin position="528"/>
        <end position="537"/>
    </location>
</feature>
<sequence length="563" mass="58627">MSDDKDLYKDDLYGGGSMSIIPRLTLSPPSPRHPRVTRVRPLHPLTSLSDLDLEDIDASALEEELVEPPEFDQPPASAPVSQSLGHPAAAAPASAVPAPAQPGGGQSFQYGAGALDGQAGGSGGQHGADDSGVDRIRPSDMPDEGKMFIGGLNWETTDGRFSVPPGVVVWARVATGHGTTEPENGQWLTKRQDGLRAYMAQYGEIDACTIMRDPSGRSRGFAFLTYKSPVSVAKVLGQTHHLDGKQIDPKRAIPRADHERTAKVFVGGLAASVTSDSLKVFLGQFGQVMDATVMFDRETGRSKGFAFATFADEDSVGRAMDASGIELEGKQIEIKKAQPRGAGIQPKSFGAAQGGRFNQNFGANAGMSSMGGMSGMGGFDPNAMAMMYQNMMKGSGMGNMMGGSAGGAGGFDPNAMAMMYQNMMKNMGGMGNAPAINPNMAMRNMGMGGMGAGFQNQGQMGMRVSTNDSLSFAFIAALDPRIPYLAVSLASSLRDVQNANANANAMQSRPIPNAPRGPAAMRNTTGGTTPGGTGGTGMAAPMAQGGTGAQRYSTQGSARAKPY</sequence>
<dbReference type="InterPro" id="IPR000504">
    <property type="entry name" value="RRM_dom"/>
</dbReference>
<evidence type="ECO:0000259" key="5">
    <source>
        <dbReference type="PROSITE" id="PS50102"/>
    </source>
</evidence>
<dbReference type="PANTHER" id="PTHR48032:SF6">
    <property type="entry name" value="RNA-BINDING (RRM_RBD_RNP MOTIFS) FAMILY PROTEIN"/>
    <property type="match status" value="1"/>
</dbReference>
<dbReference type="AlphaFoldDB" id="A0A427YGA2"/>
<evidence type="ECO:0000313" key="6">
    <source>
        <dbReference type="EMBL" id="RSH90100.1"/>
    </source>
</evidence>
<dbReference type="SMART" id="SM00360">
    <property type="entry name" value="RRM"/>
    <property type="match status" value="2"/>
</dbReference>
<evidence type="ECO:0000256" key="4">
    <source>
        <dbReference type="SAM" id="MobiDB-lite"/>
    </source>
</evidence>
<evidence type="ECO:0000313" key="7">
    <source>
        <dbReference type="Proteomes" id="UP000279259"/>
    </source>
</evidence>
<dbReference type="Proteomes" id="UP000279259">
    <property type="component" value="Unassembled WGS sequence"/>
</dbReference>